<accession>A0AAP9DT21</accession>
<dbReference type="EMBL" id="JAMDMM010000004">
    <property type="protein sequence ID" value="MCY9605861.1"/>
    <property type="molecule type" value="Genomic_DNA"/>
</dbReference>
<name>A0AAP9DT21_PANTH</name>
<sequence>MITLQYFVPSDFQELISWSGDEAFLLQWAGPEFKYPLTEDQLLEYIKGANDVERSHRLIYKAIETETNQTVGHISIGRIERHNRSARIGKVLIGNKSSRGKGYGTQIMQQALRIGFEELQLHRISLGVFDFNESARRCYEKLGFVQEGVTRDARRYQDSYWSLIEMSILEDEWRNMKSLYE</sequence>
<reference evidence="3 4" key="1">
    <citation type="submission" date="2019-07" db="EMBL/GenBank/DDBJ databases">
        <title>Paenibacillus thiaminolyticus NRRL B-4156.</title>
        <authorList>
            <person name="Hehnly C."/>
            <person name="Zhang L."/>
        </authorList>
    </citation>
    <scope>NUCLEOTIDE SEQUENCE [LARGE SCALE GENOMIC DNA]</scope>
    <source>
        <strain evidence="3 4">NRRL B-4156</strain>
    </source>
</reference>
<dbReference type="PROSITE" id="PS51186">
    <property type="entry name" value="GNAT"/>
    <property type="match status" value="1"/>
</dbReference>
<dbReference type="PANTHER" id="PTHR43415">
    <property type="entry name" value="SPERMIDINE N(1)-ACETYLTRANSFERASE"/>
    <property type="match status" value="1"/>
</dbReference>
<dbReference type="RefSeq" id="WP_087442256.1">
    <property type="nucleotide sequence ID" value="NZ_CABMNB010000025.1"/>
</dbReference>
<dbReference type="AlphaFoldDB" id="A0AAP9DT21"/>
<dbReference type="Pfam" id="PF13302">
    <property type="entry name" value="Acetyltransf_3"/>
    <property type="match status" value="1"/>
</dbReference>
<dbReference type="Proteomes" id="UP000315377">
    <property type="component" value="Chromosome"/>
</dbReference>
<dbReference type="InterPro" id="IPR016181">
    <property type="entry name" value="Acyl_CoA_acyltransferase"/>
</dbReference>
<gene>
    <name evidence="3" type="ORF">FLT43_07765</name>
    <name evidence="2" type="ORF">M5W83_01530</name>
</gene>
<keyword evidence="5" id="KW-1185">Reference proteome</keyword>
<proteinExistence type="predicted"/>
<protein>
    <submittedName>
        <fullName evidence="3">GNAT family N-acetyltransferase</fullName>
    </submittedName>
</protein>
<evidence type="ECO:0000313" key="5">
    <source>
        <dbReference type="Proteomes" id="UP001209276"/>
    </source>
</evidence>
<dbReference type="InterPro" id="IPR000182">
    <property type="entry name" value="GNAT_dom"/>
</dbReference>
<dbReference type="GeneID" id="76995870"/>
<evidence type="ECO:0000313" key="2">
    <source>
        <dbReference type="EMBL" id="MCY9605861.1"/>
    </source>
</evidence>
<dbReference type="PANTHER" id="PTHR43415:SF5">
    <property type="entry name" value="ACETYLTRANSFERASE"/>
    <property type="match status" value="1"/>
</dbReference>
<dbReference type="Gene3D" id="3.40.630.30">
    <property type="match status" value="1"/>
</dbReference>
<dbReference type="EMBL" id="CP041405">
    <property type="protein sequence ID" value="QDM43413.1"/>
    <property type="molecule type" value="Genomic_DNA"/>
</dbReference>
<evidence type="ECO:0000313" key="3">
    <source>
        <dbReference type="EMBL" id="QDM43413.1"/>
    </source>
</evidence>
<dbReference type="CDD" id="cd04301">
    <property type="entry name" value="NAT_SF"/>
    <property type="match status" value="1"/>
</dbReference>
<feature type="domain" description="N-acetyltransferase" evidence="1">
    <location>
        <begin position="2"/>
        <end position="167"/>
    </location>
</feature>
<evidence type="ECO:0000259" key="1">
    <source>
        <dbReference type="PROSITE" id="PS51186"/>
    </source>
</evidence>
<organism evidence="3 4">
    <name type="scientific">Paenibacillus thiaminolyticus</name>
    <name type="common">Bacillus thiaminolyticus</name>
    <dbReference type="NCBI Taxonomy" id="49283"/>
    <lineage>
        <taxon>Bacteria</taxon>
        <taxon>Bacillati</taxon>
        <taxon>Bacillota</taxon>
        <taxon>Bacilli</taxon>
        <taxon>Bacillales</taxon>
        <taxon>Paenibacillaceae</taxon>
        <taxon>Paenibacillus</taxon>
    </lineage>
</organism>
<reference evidence="2 5" key="2">
    <citation type="submission" date="2022-05" db="EMBL/GenBank/DDBJ databases">
        <title>Genome Sequencing of Bee-Associated Microbes.</title>
        <authorList>
            <person name="Dunlap C."/>
        </authorList>
    </citation>
    <scope>NUCLEOTIDE SEQUENCE [LARGE SCALE GENOMIC DNA]</scope>
    <source>
        <strain evidence="2 5">NRRL B-14613</strain>
    </source>
</reference>
<dbReference type="GO" id="GO:0016747">
    <property type="term" value="F:acyltransferase activity, transferring groups other than amino-acyl groups"/>
    <property type="evidence" value="ECO:0007669"/>
    <property type="project" value="InterPro"/>
</dbReference>
<dbReference type="SUPFAM" id="SSF55729">
    <property type="entry name" value="Acyl-CoA N-acyltransferases (Nat)"/>
    <property type="match status" value="1"/>
</dbReference>
<dbReference type="Proteomes" id="UP001209276">
    <property type="component" value="Unassembled WGS sequence"/>
</dbReference>
<evidence type="ECO:0000313" key="4">
    <source>
        <dbReference type="Proteomes" id="UP000315377"/>
    </source>
</evidence>